<accession>A0A090QJW1</accession>
<comment type="similarity">
    <text evidence="2">Belongs to the dethiobiotin synthetase family.</text>
</comment>
<evidence type="ECO:0000313" key="4">
    <source>
        <dbReference type="Proteomes" id="UP000029221"/>
    </source>
</evidence>
<dbReference type="GO" id="GO:0005524">
    <property type="term" value="F:ATP binding"/>
    <property type="evidence" value="ECO:0007669"/>
    <property type="project" value="UniProtKB-UniRule"/>
</dbReference>
<sequence length="205" mass="22481">MGSYFITGIGTDVGKTVVAAIVTQALKADYWKPVQSGLDTTDKGTVASLVDNDQSYFHEESYRLNTPMSPHKSAEIDNVLIDLQQIQRPHTNNHLVIEGAGGLLVPLNQDKTIADLILPDDKIIVVSSGYLGSINHTLLTVESLKSRGLTCSGIIYNHVDLDGTIEVIEKMTGVPTLGHLKKENEINKQIINQYAQEFKETLHSL</sequence>
<dbReference type="Pfam" id="PF13500">
    <property type="entry name" value="AAA_26"/>
    <property type="match status" value="1"/>
</dbReference>
<protein>
    <recommendedName>
        <fullName evidence="2">ATP-dependent dethiobiotin synthetase BioD</fullName>
        <ecNumber evidence="2">6.3.3.3</ecNumber>
    </recommendedName>
    <alternativeName>
        <fullName evidence="2">DTB synthetase</fullName>
        <shortName evidence="2">DTBS</shortName>
    </alternativeName>
    <alternativeName>
        <fullName evidence="2">Dethiobiotin synthase</fullName>
    </alternativeName>
</protein>
<feature type="binding site" evidence="2">
    <location>
        <position position="98"/>
    </location>
    <ligand>
        <name>Mg(2+)</name>
        <dbReference type="ChEBI" id="CHEBI:18420"/>
    </ligand>
</feature>
<comment type="caution">
    <text evidence="2">Lacks conserved residue(s) required for the propagation of feature annotation.</text>
</comment>
<dbReference type="Gene3D" id="3.40.50.300">
    <property type="entry name" value="P-loop containing nucleotide triphosphate hydrolases"/>
    <property type="match status" value="1"/>
</dbReference>
<dbReference type="PANTHER" id="PTHR43210">
    <property type="entry name" value="DETHIOBIOTIN SYNTHETASE"/>
    <property type="match status" value="1"/>
</dbReference>
<dbReference type="GO" id="GO:0005829">
    <property type="term" value="C:cytosol"/>
    <property type="evidence" value="ECO:0007669"/>
    <property type="project" value="TreeGrafter"/>
</dbReference>
<keyword evidence="4" id="KW-1185">Reference proteome</keyword>
<keyword evidence="2 3" id="KW-0436">Ligase</keyword>
<comment type="caution">
    <text evidence="3">The sequence shown here is derived from an EMBL/GenBank/DDBJ whole genome shotgun (WGS) entry which is preliminary data.</text>
</comment>
<dbReference type="STRING" id="319236.BST91_11660"/>
<dbReference type="GO" id="GO:0004141">
    <property type="term" value="F:dethiobiotin synthase activity"/>
    <property type="evidence" value="ECO:0007669"/>
    <property type="project" value="UniProtKB-UniRule"/>
</dbReference>
<dbReference type="AlphaFoldDB" id="A0A090QJW1"/>
<comment type="cofactor">
    <cofactor evidence="2">
        <name>Mg(2+)</name>
        <dbReference type="ChEBI" id="CHEBI:18420"/>
    </cofactor>
</comment>
<evidence type="ECO:0000256" key="2">
    <source>
        <dbReference type="HAMAP-Rule" id="MF_00336"/>
    </source>
</evidence>
<feature type="binding site" evidence="2">
    <location>
        <position position="53"/>
    </location>
    <ligand>
        <name>ATP</name>
        <dbReference type="ChEBI" id="CHEBI:30616"/>
    </ligand>
</feature>
<comment type="subcellular location">
    <subcellularLocation>
        <location evidence="2">Cytoplasm</location>
    </subcellularLocation>
</comment>
<dbReference type="eggNOG" id="COG0132">
    <property type="taxonomic scope" value="Bacteria"/>
</dbReference>
<dbReference type="InterPro" id="IPR027417">
    <property type="entry name" value="P-loop_NTPase"/>
</dbReference>
<feature type="binding site" evidence="2">
    <location>
        <position position="53"/>
    </location>
    <ligand>
        <name>Mg(2+)</name>
        <dbReference type="ChEBI" id="CHEBI:18420"/>
    </ligand>
</feature>
<gene>
    <name evidence="2" type="primary">bioD</name>
    <name evidence="3" type="ORF">JCM19294_2608</name>
</gene>
<feature type="binding site" evidence="2">
    <location>
        <position position="36"/>
    </location>
    <ligand>
        <name>substrate</name>
    </ligand>
</feature>
<comment type="function">
    <text evidence="2">Catalyzes a mechanistically unusual reaction, the ATP-dependent insertion of CO2 between the N7 and N8 nitrogen atoms of 7,8-diaminopelargonic acid (DAPA, also called 7,8-diammoniononanoate) to form a ureido ring.</text>
</comment>
<dbReference type="PANTHER" id="PTHR43210:SF5">
    <property type="entry name" value="DETHIOBIOTIN SYNTHETASE"/>
    <property type="match status" value="1"/>
</dbReference>
<dbReference type="SUPFAM" id="SSF52540">
    <property type="entry name" value="P-loop containing nucleoside triphosphate hydrolases"/>
    <property type="match status" value="1"/>
</dbReference>
<dbReference type="EC" id="6.3.3.3" evidence="2"/>
<keyword evidence="2" id="KW-0963">Cytoplasm</keyword>
<proteinExistence type="inferred from homology"/>
<comment type="pathway">
    <text evidence="2">Cofactor biosynthesis; biotin biosynthesis; biotin from 7,8-diaminononanoate: step 1/2.</text>
</comment>
<evidence type="ECO:0000256" key="1">
    <source>
        <dbReference type="ARBA" id="ARBA00022756"/>
    </source>
</evidence>
<feature type="binding site" evidence="2">
    <location>
        <begin position="98"/>
        <end position="101"/>
    </location>
    <ligand>
        <name>ATP</name>
        <dbReference type="ChEBI" id="CHEBI:30616"/>
    </ligand>
</feature>
<dbReference type="HAMAP" id="MF_00336">
    <property type="entry name" value="BioD"/>
    <property type="match status" value="1"/>
</dbReference>
<comment type="subunit">
    <text evidence="2">Homodimer.</text>
</comment>
<dbReference type="CDD" id="cd03109">
    <property type="entry name" value="DTBS"/>
    <property type="match status" value="1"/>
</dbReference>
<evidence type="ECO:0000313" key="3">
    <source>
        <dbReference type="EMBL" id="GAK95826.1"/>
    </source>
</evidence>
<feature type="binding site" evidence="2">
    <location>
        <begin position="12"/>
        <end position="17"/>
    </location>
    <ligand>
        <name>ATP</name>
        <dbReference type="ChEBI" id="CHEBI:30616"/>
    </ligand>
</feature>
<name>A0A090QJW1_9FLAO</name>
<dbReference type="PIRSF" id="PIRSF006755">
    <property type="entry name" value="DTB_synth"/>
    <property type="match status" value="1"/>
</dbReference>
<reference evidence="3" key="1">
    <citation type="journal article" date="2014" name="Genome Announc.">
        <title>Draft Genome Sequences of Marine Flavobacterium Nonlabens Strains NR17, NR24, NR27, NR32, NR33, and Ara13.</title>
        <authorList>
            <person name="Nakanishi M."/>
            <person name="Meirelles P."/>
            <person name="Suzuki R."/>
            <person name="Takatani N."/>
            <person name="Mino S."/>
            <person name="Suda W."/>
            <person name="Oshima K."/>
            <person name="Hattori M."/>
            <person name="Ohkuma M."/>
            <person name="Hosokawa M."/>
            <person name="Miyashita K."/>
            <person name="Thompson F.L."/>
            <person name="Niwa A."/>
            <person name="Sawabe T."/>
            <person name="Sawabe T."/>
        </authorList>
    </citation>
    <scope>NUCLEOTIDE SEQUENCE [LARGE SCALE GENOMIC DNA]</scope>
    <source>
        <strain evidence="3">JCM 19294</strain>
    </source>
</reference>
<keyword evidence="2" id="KW-0479">Metal-binding</keyword>
<keyword evidence="1 2" id="KW-0093">Biotin biosynthesis</keyword>
<keyword evidence="2" id="KW-0067">ATP-binding</keyword>
<dbReference type="EMBL" id="BBML01000001">
    <property type="protein sequence ID" value="GAK95826.1"/>
    <property type="molecule type" value="Genomic_DNA"/>
</dbReference>
<dbReference type="GO" id="GO:0000287">
    <property type="term" value="F:magnesium ion binding"/>
    <property type="evidence" value="ECO:0007669"/>
    <property type="project" value="UniProtKB-UniRule"/>
</dbReference>
<dbReference type="InterPro" id="IPR004472">
    <property type="entry name" value="DTB_synth_BioD"/>
</dbReference>
<dbReference type="RefSeq" id="WP_042276590.1">
    <property type="nucleotide sequence ID" value="NZ_BBML01000001.1"/>
</dbReference>
<comment type="catalytic activity">
    <reaction evidence="2">
        <text>(7R,8S)-7,8-diammoniononanoate + CO2 + ATP = (4R,5S)-dethiobiotin + ADP + phosphate + 3 H(+)</text>
        <dbReference type="Rhea" id="RHEA:15805"/>
        <dbReference type="ChEBI" id="CHEBI:15378"/>
        <dbReference type="ChEBI" id="CHEBI:16526"/>
        <dbReference type="ChEBI" id="CHEBI:30616"/>
        <dbReference type="ChEBI" id="CHEBI:43474"/>
        <dbReference type="ChEBI" id="CHEBI:149469"/>
        <dbReference type="ChEBI" id="CHEBI:149473"/>
        <dbReference type="ChEBI" id="CHEBI:456216"/>
        <dbReference type="EC" id="6.3.3.3"/>
    </reaction>
</comment>
<organism evidence="3 4">
    <name type="scientific">Nonlabens tegetincola</name>
    <dbReference type="NCBI Taxonomy" id="323273"/>
    <lineage>
        <taxon>Bacteria</taxon>
        <taxon>Pseudomonadati</taxon>
        <taxon>Bacteroidota</taxon>
        <taxon>Flavobacteriia</taxon>
        <taxon>Flavobacteriales</taxon>
        <taxon>Flavobacteriaceae</taxon>
        <taxon>Nonlabens</taxon>
    </lineage>
</organism>
<dbReference type="Proteomes" id="UP000029221">
    <property type="component" value="Unassembled WGS sequence"/>
</dbReference>
<feature type="binding site" evidence="2">
    <location>
        <position position="16"/>
    </location>
    <ligand>
        <name>Mg(2+)</name>
        <dbReference type="ChEBI" id="CHEBI:18420"/>
    </ligand>
</feature>
<dbReference type="UniPathway" id="UPA00078">
    <property type="reaction ID" value="UER00161"/>
</dbReference>
<feature type="binding site" evidence="2">
    <location>
        <begin position="157"/>
        <end position="158"/>
    </location>
    <ligand>
        <name>ATP</name>
        <dbReference type="ChEBI" id="CHEBI:30616"/>
    </ligand>
</feature>
<dbReference type="NCBIfam" id="TIGR00347">
    <property type="entry name" value="bioD"/>
    <property type="match status" value="1"/>
</dbReference>
<feature type="active site" evidence="2">
    <location>
        <position position="32"/>
    </location>
</feature>
<keyword evidence="2" id="KW-0547">Nucleotide-binding</keyword>
<keyword evidence="2" id="KW-0460">Magnesium</keyword>
<dbReference type="GO" id="GO:0009102">
    <property type="term" value="P:biotin biosynthetic process"/>
    <property type="evidence" value="ECO:0007669"/>
    <property type="project" value="UniProtKB-UniRule"/>
</dbReference>